<sequence length="118" mass="13215">MKLDHVVIMVRSLDQSLPWYSTILPLLGFDKTRDHVWYDGGVAIDLKKARSGTADYERYGPGLNHLGFTAPNEAALDRVREAMAVAGFEVPDKQRLGTEIATFFKDPDGMRLELTVYG</sequence>
<feature type="domain" description="VOC" evidence="1">
    <location>
        <begin position="2"/>
        <end position="117"/>
    </location>
</feature>
<dbReference type="Proteomes" id="UP000321857">
    <property type="component" value="Chromosome"/>
</dbReference>
<dbReference type="RefSeq" id="WP_147494460.1">
    <property type="nucleotide sequence ID" value="NZ_CP041659.1"/>
</dbReference>
<dbReference type="EMBL" id="CP041659">
    <property type="protein sequence ID" value="QDP20011.1"/>
    <property type="molecule type" value="Genomic_DNA"/>
</dbReference>
<dbReference type="PROSITE" id="PS51819">
    <property type="entry name" value="VOC"/>
    <property type="match status" value="1"/>
</dbReference>
<name>A0A516ISX6_9SPHN</name>
<dbReference type="InterPro" id="IPR004360">
    <property type="entry name" value="Glyas_Fos-R_dOase_dom"/>
</dbReference>
<keyword evidence="3" id="KW-1185">Reference proteome</keyword>
<dbReference type="InterPro" id="IPR037523">
    <property type="entry name" value="VOC_core"/>
</dbReference>
<proteinExistence type="predicted"/>
<dbReference type="InterPro" id="IPR029068">
    <property type="entry name" value="Glyas_Bleomycin-R_OHBP_Dase"/>
</dbReference>
<accession>A0A516ISX6</accession>
<gene>
    <name evidence="2" type="ORF">FMM02_08610</name>
</gene>
<dbReference type="SUPFAM" id="SSF54593">
    <property type="entry name" value="Glyoxalase/Bleomycin resistance protein/Dihydroxybiphenyl dioxygenase"/>
    <property type="match status" value="1"/>
</dbReference>
<dbReference type="OrthoDB" id="4725692at2"/>
<dbReference type="Gene3D" id="3.10.180.10">
    <property type="entry name" value="2,3-Dihydroxybiphenyl 1,2-Dioxygenase, domain 1"/>
    <property type="match status" value="1"/>
</dbReference>
<protein>
    <submittedName>
        <fullName evidence="2">Glyoxalase</fullName>
    </submittedName>
</protein>
<reference evidence="2 3" key="1">
    <citation type="submission" date="2019-07" db="EMBL/GenBank/DDBJ databases">
        <title>Sphingomonas AE3 Genome sequencing and assembly.</title>
        <authorList>
            <person name="Kim H."/>
        </authorList>
    </citation>
    <scope>NUCLEOTIDE SEQUENCE [LARGE SCALE GENOMIC DNA]</scope>
    <source>
        <strain evidence="2 3">AE3</strain>
    </source>
</reference>
<organism evidence="2 3">
    <name type="scientific">Sphingomonas xanthus</name>
    <dbReference type="NCBI Taxonomy" id="2594473"/>
    <lineage>
        <taxon>Bacteria</taxon>
        <taxon>Pseudomonadati</taxon>
        <taxon>Pseudomonadota</taxon>
        <taxon>Alphaproteobacteria</taxon>
        <taxon>Sphingomonadales</taxon>
        <taxon>Sphingomonadaceae</taxon>
        <taxon>Sphingomonas</taxon>
    </lineage>
</organism>
<dbReference type="AlphaFoldDB" id="A0A516ISX6"/>
<dbReference type="KEGG" id="sxa:FMM02_08610"/>
<evidence type="ECO:0000259" key="1">
    <source>
        <dbReference type="PROSITE" id="PS51819"/>
    </source>
</evidence>
<evidence type="ECO:0000313" key="3">
    <source>
        <dbReference type="Proteomes" id="UP000321857"/>
    </source>
</evidence>
<evidence type="ECO:0000313" key="2">
    <source>
        <dbReference type="EMBL" id="QDP20011.1"/>
    </source>
</evidence>
<dbReference type="Pfam" id="PF00903">
    <property type="entry name" value="Glyoxalase"/>
    <property type="match status" value="1"/>
</dbReference>